<feature type="signal peptide" evidence="6">
    <location>
        <begin position="1"/>
        <end position="17"/>
    </location>
</feature>
<keyword evidence="1" id="KW-0147">Chitin-binding</keyword>
<feature type="domain" description="Chitin-binding type-2" evidence="7">
    <location>
        <begin position="514"/>
        <end position="570"/>
    </location>
</feature>
<accession>A0ABQ7Q509</accession>
<evidence type="ECO:0000259" key="7">
    <source>
        <dbReference type="PROSITE" id="PS50940"/>
    </source>
</evidence>
<dbReference type="Pfam" id="PF01607">
    <property type="entry name" value="CBM_14"/>
    <property type="match status" value="8"/>
</dbReference>
<evidence type="ECO:0000256" key="5">
    <source>
        <dbReference type="ARBA" id="ARBA00023180"/>
    </source>
</evidence>
<feature type="domain" description="Chitin-binding type-2" evidence="7">
    <location>
        <begin position="92"/>
        <end position="149"/>
    </location>
</feature>
<protein>
    <recommendedName>
        <fullName evidence="7">Chitin-binding type-2 domain-containing protein</fullName>
    </recommendedName>
</protein>
<dbReference type="InterPro" id="IPR036508">
    <property type="entry name" value="Chitin-bd_dom_sf"/>
</dbReference>
<feature type="domain" description="Chitin-binding type-2" evidence="7">
    <location>
        <begin position="258"/>
        <end position="315"/>
    </location>
</feature>
<feature type="chain" id="PRO_5046614866" description="Chitin-binding type-2 domain-containing protein" evidence="6">
    <location>
        <begin position="18"/>
        <end position="675"/>
    </location>
</feature>
<keyword evidence="4" id="KW-1015">Disulfide bond</keyword>
<feature type="domain" description="Chitin-binding type-2" evidence="7">
    <location>
        <begin position="350"/>
        <end position="407"/>
    </location>
</feature>
<dbReference type="SUPFAM" id="SSF57625">
    <property type="entry name" value="Invertebrate chitin-binding proteins"/>
    <property type="match status" value="8"/>
</dbReference>
<feature type="domain" description="Chitin-binding type-2" evidence="7">
    <location>
        <begin position="21"/>
        <end position="78"/>
    </location>
</feature>
<evidence type="ECO:0000313" key="9">
    <source>
        <dbReference type="Proteomes" id="UP000823941"/>
    </source>
</evidence>
<dbReference type="EMBL" id="JAHIBW010000021">
    <property type="protein sequence ID" value="KAG7300327.1"/>
    <property type="molecule type" value="Genomic_DNA"/>
</dbReference>
<gene>
    <name evidence="8" type="ORF">JYU34_015916</name>
</gene>
<evidence type="ECO:0000256" key="2">
    <source>
        <dbReference type="ARBA" id="ARBA00022729"/>
    </source>
</evidence>
<evidence type="ECO:0000256" key="3">
    <source>
        <dbReference type="ARBA" id="ARBA00022737"/>
    </source>
</evidence>
<reference evidence="8 9" key="1">
    <citation type="submission" date="2021-06" db="EMBL/GenBank/DDBJ databases">
        <title>A haploid diamondback moth (Plutella xylostella L.) genome assembly resolves 31 chromosomes and identifies a diamide resistance mutation.</title>
        <authorList>
            <person name="Ward C.M."/>
            <person name="Perry K.D."/>
            <person name="Baker G."/>
            <person name="Powis K."/>
            <person name="Heckel D.G."/>
            <person name="Baxter S.W."/>
        </authorList>
    </citation>
    <scope>NUCLEOTIDE SEQUENCE [LARGE SCALE GENOMIC DNA]</scope>
    <source>
        <strain evidence="8 9">LV</strain>
        <tissue evidence="8">Single pupa</tissue>
    </source>
</reference>
<dbReference type="SMART" id="SM00494">
    <property type="entry name" value="ChtBD2"/>
    <property type="match status" value="8"/>
</dbReference>
<dbReference type="PANTHER" id="PTHR23301:SF0">
    <property type="entry name" value="CHITIN-BINDING TYPE-2 DOMAIN-CONTAINING PROTEIN-RELATED"/>
    <property type="match status" value="1"/>
</dbReference>
<dbReference type="Gene3D" id="2.170.140.10">
    <property type="entry name" value="Chitin binding domain"/>
    <property type="match status" value="8"/>
</dbReference>
<proteinExistence type="predicted"/>
<keyword evidence="2 6" id="KW-0732">Signal</keyword>
<evidence type="ECO:0000256" key="6">
    <source>
        <dbReference type="SAM" id="SignalP"/>
    </source>
</evidence>
<keyword evidence="9" id="KW-1185">Reference proteome</keyword>
<name>A0ABQ7Q509_PLUXY</name>
<dbReference type="Proteomes" id="UP000823941">
    <property type="component" value="Chromosome 21"/>
</dbReference>
<dbReference type="PANTHER" id="PTHR23301">
    <property type="entry name" value="CHITIN BINDING PERITROPHIN-A"/>
    <property type="match status" value="1"/>
</dbReference>
<keyword evidence="5" id="KW-0325">Glycoprotein</keyword>
<evidence type="ECO:0000256" key="1">
    <source>
        <dbReference type="ARBA" id="ARBA00022669"/>
    </source>
</evidence>
<keyword evidence="3" id="KW-0677">Repeat</keyword>
<evidence type="ECO:0000313" key="8">
    <source>
        <dbReference type="EMBL" id="KAG7300327.1"/>
    </source>
</evidence>
<dbReference type="InterPro" id="IPR051940">
    <property type="entry name" value="Chitin_bind-dev_reg"/>
</dbReference>
<evidence type="ECO:0000256" key="4">
    <source>
        <dbReference type="ARBA" id="ARBA00023157"/>
    </source>
</evidence>
<comment type="caution">
    <text evidence="8">The sequence shown here is derived from an EMBL/GenBank/DDBJ whole genome shotgun (WGS) entry which is preliminary data.</text>
</comment>
<sequence>MIEKVITLLACLAVAAARDIKSICADQTSNQLWPHDSDCSQFYQCSNGAPVEHSCAPGTHFNQKIQVCDFPAHVNCSKTVQDEEINYEQIAQATCAGAAAEGLQLAHRNCSQFYKCSHSKPYILDCPADLLYNTSTQTCDWPETVSCDGRIQGVSPTNNNSIQNSKPDTQGLQNINATELCASKGSEGLLLPHENCSNFYKCAGGKAVALECPVNLLYNAETKQCDWPENVNCDYRTSSLHDEPVNDEIHRKYNSSAVEACAAEDSDGKLLPHANCSKFYECAHGLPYAFDCYTGLLYNTQKEQCDWAEDVDCGDRNRSSKVSLSPSSLRVIPVTANSKDRQVDLNSEAVEACSQENSDSLLLPHENCNQFYECASGVPVEFDCFPGLMYSPERKVCDWADSVDCGTRKIPPPSSTSRAKKNSFNASAAEVCSKDESDSLLLPHENCNQFYECSQGKAISFDCPDDLLFNEDKGECDWADKVNCHDRNSPSRTQGPVVKPIVKSYPLDIHSAAQRSCCDGSADLYMAHENCKKYYMCIRRSLVSLTCPDDLLYNAEKKLCSTAREVECGNRKSPFTAMTPVVKRKSLHSDAVVACAASNSEGLLLPHESCNRFYECAQGMPAILECPDGLLYDTEAQQCEWASDVDCRDRHRHGTRKMPIHRFLVAKQQRYEIYK</sequence>
<dbReference type="PROSITE" id="PS50940">
    <property type="entry name" value="CHIT_BIND_II"/>
    <property type="match status" value="8"/>
</dbReference>
<feature type="domain" description="Chitin-binding type-2" evidence="7">
    <location>
        <begin position="429"/>
        <end position="486"/>
    </location>
</feature>
<feature type="domain" description="Chitin-binding type-2" evidence="7">
    <location>
        <begin position="178"/>
        <end position="235"/>
    </location>
</feature>
<feature type="domain" description="Chitin-binding type-2" evidence="7">
    <location>
        <begin position="592"/>
        <end position="649"/>
    </location>
</feature>
<organism evidence="8 9">
    <name type="scientific">Plutella xylostella</name>
    <name type="common">Diamondback moth</name>
    <name type="synonym">Plutella maculipennis</name>
    <dbReference type="NCBI Taxonomy" id="51655"/>
    <lineage>
        <taxon>Eukaryota</taxon>
        <taxon>Metazoa</taxon>
        <taxon>Ecdysozoa</taxon>
        <taxon>Arthropoda</taxon>
        <taxon>Hexapoda</taxon>
        <taxon>Insecta</taxon>
        <taxon>Pterygota</taxon>
        <taxon>Neoptera</taxon>
        <taxon>Endopterygota</taxon>
        <taxon>Lepidoptera</taxon>
        <taxon>Glossata</taxon>
        <taxon>Ditrysia</taxon>
        <taxon>Yponomeutoidea</taxon>
        <taxon>Plutellidae</taxon>
        <taxon>Plutella</taxon>
    </lineage>
</organism>
<dbReference type="InterPro" id="IPR002557">
    <property type="entry name" value="Chitin-bd_dom"/>
</dbReference>